<dbReference type="Pfam" id="PF10978">
    <property type="entry name" value="DUF2785"/>
    <property type="match status" value="1"/>
</dbReference>
<gene>
    <name evidence="1" type="ORF">B5D82_15670</name>
</gene>
<protein>
    <submittedName>
        <fullName evidence="1">DUF2785 domain-containing protein</fullName>
    </submittedName>
</protein>
<dbReference type="Proteomes" id="UP000202259">
    <property type="component" value="Chromosome"/>
</dbReference>
<dbReference type="EMBL" id="CP020465">
    <property type="protein sequence ID" value="ASP49075.1"/>
    <property type="molecule type" value="Genomic_DNA"/>
</dbReference>
<evidence type="ECO:0000313" key="2">
    <source>
        <dbReference type="Proteomes" id="UP000202259"/>
    </source>
</evidence>
<dbReference type="AlphaFoldDB" id="A0A222GAZ4"/>
<dbReference type="KEGG" id="cber:B5D82_15670"/>
<sequence>MFNKSIAVFILSIVLTPVSKAKAQISTEIDHINASSIGQQCYSAKWNKQKLLGLAEQNFVIENELERAELAMQLLHCLAIPQPEIRDGVAFTGLSNWLRGDRLSSEVHRLMFTTLIEGFGVETDDKNGVYQPFVALVLSELARVDRKSTYLSAEQRDLLVSKSTAFMSNINDYRGFDEVVGWRHNVAHTADIFLQLALNPVINKAHLTQMLNAIGEQVLAKNTHFYIYGEPERLSTALLYILLKNQHNEQEWQHWLQRYITPSPLKSWQQVYTNQQGLAQLHNARAFLGAVFASIADSNNEKLKMLKPALVNAFDNLP</sequence>
<keyword evidence="2" id="KW-1185">Reference proteome</keyword>
<dbReference type="InterPro" id="IPR021247">
    <property type="entry name" value="DUF2785"/>
</dbReference>
<dbReference type="RefSeq" id="WP_081152832.1">
    <property type="nucleotide sequence ID" value="NZ_CP020465.1"/>
</dbReference>
<organism evidence="1 2">
    <name type="scientific">Cognaticolwellia beringensis</name>
    <dbReference type="NCBI Taxonomy" id="1967665"/>
    <lineage>
        <taxon>Bacteria</taxon>
        <taxon>Pseudomonadati</taxon>
        <taxon>Pseudomonadota</taxon>
        <taxon>Gammaproteobacteria</taxon>
        <taxon>Alteromonadales</taxon>
        <taxon>Colwelliaceae</taxon>
        <taxon>Cognaticolwellia</taxon>
    </lineage>
</organism>
<accession>A0A222GAZ4</accession>
<proteinExistence type="predicted"/>
<evidence type="ECO:0000313" key="1">
    <source>
        <dbReference type="EMBL" id="ASP49075.1"/>
    </source>
</evidence>
<reference evidence="1 2" key="1">
    <citation type="submission" date="2017-08" db="EMBL/GenBank/DDBJ databases">
        <title>Complete genome of Colwellia sp. NB097-1, a psychrophile bacterium ioslated from Bering Sea.</title>
        <authorList>
            <person name="Chen X."/>
        </authorList>
    </citation>
    <scope>NUCLEOTIDE SEQUENCE [LARGE SCALE GENOMIC DNA]</scope>
    <source>
        <strain evidence="1 2">NB097-1</strain>
    </source>
</reference>
<dbReference type="OrthoDB" id="7619731at2"/>
<name>A0A222GAZ4_9GAMM</name>